<evidence type="ECO:0000256" key="1">
    <source>
        <dbReference type="SAM" id="SignalP"/>
    </source>
</evidence>
<proteinExistence type="predicted"/>
<keyword evidence="3" id="KW-1185">Reference proteome</keyword>
<keyword evidence="1" id="KW-0732">Signal</keyword>
<feature type="chain" id="PRO_5041359762" evidence="1">
    <location>
        <begin position="23"/>
        <end position="344"/>
    </location>
</feature>
<dbReference type="SUPFAM" id="SSF56935">
    <property type="entry name" value="Porins"/>
    <property type="match status" value="1"/>
</dbReference>
<accession>A0AA41W5A3</accession>
<evidence type="ECO:0000313" key="3">
    <source>
        <dbReference type="Proteomes" id="UP001165393"/>
    </source>
</evidence>
<reference evidence="2 3" key="1">
    <citation type="journal article" date="2013" name="Antonie Van Leeuwenhoek">
        <title>Echinimonas agarilytica gen. nov., sp. nov., a new gammaproteobacterium isolated from the sea urchin Strongylocentrotus intermedius.</title>
        <authorList>
            <person name="Nedashkovskaya O.I."/>
            <person name="Stenkova A.M."/>
            <person name="Zhukova N.V."/>
            <person name="Van Trappen S."/>
            <person name="Lee J.S."/>
            <person name="Kim S.B."/>
        </authorList>
    </citation>
    <scope>NUCLEOTIDE SEQUENCE [LARGE SCALE GENOMIC DNA]</scope>
    <source>
        <strain evidence="2 3">KMM 6351</strain>
    </source>
</reference>
<feature type="signal peptide" evidence="1">
    <location>
        <begin position="1"/>
        <end position="22"/>
    </location>
</feature>
<evidence type="ECO:0000313" key="2">
    <source>
        <dbReference type="EMBL" id="MCM2679171.1"/>
    </source>
</evidence>
<dbReference type="EMBL" id="JAMQGP010000002">
    <property type="protein sequence ID" value="MCM2679171.1"/>
    <property type="molecule type" value="Genomic_DNA"/>
</dbReference>
<name>A0AA41W5A3_9GAMM</name>
<dbReference type="InterPro" id="IPR023614">
    <property type="entry name" value="Porin_dom_sf"/>
</dbReference>
<dbReference type="InterPro" id="IPR011486">
    <property type="entry name" value="BBP2"/>
</dbReference>
<comment type="caution">
    <text evidence="2">The sequence shown here is derived from an EMBL/GenBank/DDBJ whole genome shotgun (WGS) entry which is preliminary data.</text>
</comment>
<dbReference type="AlphaFoldDB" id="A0AA41W5A3"/>
<dbReference type="Gene3D" id="2.40.160.10">
    <property type="entry name" value="Porin"/>
    <property type="match status" value="1"/>
</dbReference>
<dbReference type="RefSeq" id="WP_251260531.1">
    <property type="nucleotide sequence ID" value="NZ_JAMQGP010000002.1"/>
</dbReference>
<protein>
    <submittedName>
        <fullName evidence="2">Porin</fullName>
    </submittedName>
</protein>
<gene>
    <name evidence="2" type="ORF">NAF29_05705</name>
</gene>
<dbReference type="Pfam" id="PF07642">
    <property type="entry name" value="BBP2"/>
    <property type="match status" value="1"/>
</dbReference>
<organism evidence="2 3">
    <name type="scientific">Echinimonas agarilytica</name>
    <dbReference type="NCBI Taxonomy" id="1215918"/>
    <lineage>
        <taxon>Bacteria</taxon>
        <taxon>Pseudomonadati</taxon>
        <taxon>Pseudomonadota</taxon>
        <taxon>Gammaproteobacteria</taxon>
        <taxon>Alteromonadales</taxon>
        <taxon>Echinimonadaceae</taxon>
        <taxon>Echinimonas</taxon>
    </lineage>
</organism>
<dbReference type="Proteomes" id="UP001165393">
    <property type="component" value="Unassembled WGS sequence"/>
</dbReference>
<sequence>MKTWKISALAAAVLAASPAAMANEVIDELADHYSRLSVSGFVDMSYTYVDPDGGSSDSNAGLDQAEIQLAYDFDGKLSVHTDIEWQDNGEGEETHLEQAFINYKFTDQFSAKAGRFLSYSGWETEDPTGLYQYSGTGYAKYFYGGYQQGVSGLYSSDMFSAALSVVADTGDLMGEGDDFSDPAIETMLAFTPLESVTVKGFYLADKNDYTGEDVSMINVWASYAEGPLTLAAEYNTSENTPASVGTVEGFNPALDITDTEADGYLLMANYDFGMAGLTLRYHAWEVESGEGVTVEDVSGFTISPSVPLTDNLLLVLEYRMDTLEADGVEDQDVDSFAIEALLTF</sequence>